<evidence type="ECO:0008006" key="5">
    <source>
        <dbReference type="Google" id="ProtNLM"/>
    </source>
</evidence>
<keyword evidence="2" id="KW-0472">Membrane</keyword>
<gene>
    <name evidence="3" type="ORF">GCM10018781_08150</name>
</gene>
<dbReference type="Pfam" id="PF19609">
    <property type="entry name" value="DUF6114"/>
    <property type="match status" value="1"/>
</dbReference>
<feature type="transmembrane region" description="Helical" evidence="2">
    <location>
        <begin position="32"/>
        <end position="50"/>
    </location>
</feature>
<keyword evidence="4" id="KW-1185">Reference proteome</keyword>
<proteinExistence type="predicted"/>
<protein>
    <recommendedName>
        <fullName evidence="5">Integral membrane protein</fullName>
    </recommendedName>
</protein>
<feature type="region of interest" description="Disordered" evidence="1">
    <location>
        <begin position="143"/>
        <end position="205"/>
    </location>
</feature>
<dbReference type="Proteomes" id="UP000617734">
    <property type="component" value="Unassembled WGS sequence"/>
</dbReference>
<evidence type="ECO:0000313" key="3">
    <source>
        <dbReference type="EMBL" id="GHH61576.1"/>
    </source>
</evidence>
<feature type="transmembrane region" description="Helical" evidence="2">
    <location>
        <begin position="89"/>
        <end position="108"/>
    </location>
</feature>
<reference evidence="3" key="2">
    <citation type="submission" date="2020-09" db="EMBL/GenBank/DDBJ databases">
        <authorList>
            <person name="Sun Q."/>
            <person name="Ohkuma M."/>
        </authorList>
    </citation>
    <scope>NUCLEOTIDE SEQUENCE</scope>
    <source>
        <strain evidence="3">JCM 4646</strain>
    </source>
</reference>
<sequence>MSSATADAWSQGENLFTRLRLRFRSWRRTRPFWAGLLAMIAGVPIMYLPYAHLSLGGMTVAMSTTAGAGSLIIGILLIVLGLTAWYQPAVRVFAGVATTLLTLVSIPVSNLAGFGLALIPGLVGGGLMVSWAPLKERAATDLPAAEGTDADGDEAAGYAAEEAATEVVPAVAEQADAGPAQGPKHAAPAARADIPAQAGEPEEAR</sequence>
<comment type="caution">
    <text evidence="3">The sequence shown here is derived from an EMBL/GenBank/DDBJ whole genome shotgun (WGS) entry which is preliminary data.</text>
</comment>
<feature type="compositionally biased region" description="Low complexity" evidence="1">
    <location>
        <begin position="155"/>
        <end position="199"/>
    </location>
</feature>
<dbReference type="EMBL" id="BNBO01000003">
    <property type="protein sequence ID" value="GHH61576.1"/>
    <property type="molecule type" value="Genomic_DNA"/>
</dbReference>
<dbReference type="InterPro" id="IPR046096">
    <property type="entry name" value="DUF6114"/>
</dbReference>
<reference evidence="3" key="1">
    <citation type="journal article" date="2014" name="Int. J. Syst. Evol. Microbiol.">
        <title>Complete genome sequence of Corynebacterium casei LMG S-19264T (=DSM 44701T), isolated from a smear-ripened cheese.</title>
        <authorList>
            <consortium name="US DOE Joint Genome Institute (JGI-PGF)"/>
            <person name="Walter F."/>
            <person name="Albersmeier A."/>
            <person name="Kalinowski J."/>
            <person name="Ruckert C."/>
        </authorList>
    </citation>
    <scope>NUCLEOTIDE SEQUENCE</scope>
    <source>
        <strain evidence="3">JCM 4646</strain>
    </source>
</reference>
<dbReference type="AlphaFoldDB" id="A0A919FDR7"/>
<keyword evidence="2" id="KW-1133">Transmembrane helix</keyword>
<feature type="transmembrane region" description="Helical" evidence="2">
    <location>
        <begin position="62"/>
        <end position="82"/>
    </location>
</feature>
<evidence type="ECO:0000256" key="1">
    <source>
        <dbReference type="SAM" id="MobiDB-lite"/>
    </source>
</evidence>
<feature type="transmembrane region" description="Helical" evidence="2">
    <location>
        <begin position="114"/>
        <end position="134"/>
    </location>
</feature>
<dbReference type="GeneID" id="95351330"/>
<evidence type="ECO:0000313" key="4">
    <source>
        <dbReference type="Proteomes" id="UP000617734"/>
    </source>
</evidence>
<evidence type="ECO:0000256" key="2">
    <source>
        <dbReference type="SAM" id="Phobius"/>
    </source>
</evidence>
<accession>A0A919FDR7</accession>
<organism evidence="3 4">
    <name type="scientific">Kitasatospora indigofera</name>
    <dbReference type="NCBI Taxonomy" id="67307"/>
    <lineage>
        <taxon>Bacteria</taxon>
        <taxon>Bacillati</taxon>
        <taxon>Actinomycetota</taxon>
        <taxon>Actinomycetes</taxon>
        <taxon>Kitasatosporales</taxon>
        <taxon>Streptomycetaceae</taxon>
        <taxon>Kitasatospora</taxon>
    </lineage>
</organism>
<keyword evidence="2" id="KW-0812">Transmembrane</keyword>
<name>A0A919FDR7_9ACTN</name>
<dbReference type="RefSeq" id="WP_229927154.1">
    <property type="nucleotide sequence ID" value="NZ_BNBO01000003.1"/>
</dbReference>